<evidence type="ECO:0000256" key="2">
    <source>
        <dbReference type="ARBA" id="ARBA00023239"/>
    </source>
</evidence>
<protein>
    <submittedName>
        <fullName evidence="5">Alginate lyase</fullName>
    </submittedName>
</protein>
<dbReference type="Gene3D" id="1.50.10.100">
    <property type="entry name" value="Chondroitin AC/alginate lyase"/>
    <property type="match status" value="1"/>
</dbReference>
<dbReference type="Proteomes" id="UP000282106">
    <property type="component" value="Unassembled WGS sequence"/>
</dbReference>
<keyword evidence="2 5" id="KW-0456">Lyase</keyword>
<dbReference type="Pfam" id="PF05426">
    <property type="entry name" value="Alginate_lyase"/>
    <property type="match status" value="1"/>
</dbReference>
<reference evidence="5 6" key="1">
    <citation type="submission" date="2018-10" db="EMBL/GenBank/DDBJ databases">
        <authorList>
            <person name="Chen W.-M."/>
        </authorList>
    </citation>
    <scope>NUCLEOTIDE SEQUENCE [LARGE SCALE GENOMIC DNA]</scope>
    <source>
        <strain evidence="5 6">THS-13</strain>
    </source>
</reference>
<evidence type="ECO:0000313" key="5">
    <source>
        <dbReference type="EMBL" id="ROH92031.1"/>
    </source>
</evidence>
<dbReference type="SUPFAM" id="SSF48230">
    <property type="entry name" value="Chondroitin AC/alginate lyase"/>
    <property type="match status" value="1"/>
</dbReference>
<sequence length="345" mass="38536">MRLTSLLLALCCVACVSAPLPAPAPDSSAPGSAELRRQAALPELLQVADGALARAPRAQAVVHTEGLLPDAPGYQSSRLAKADWFASLALAIAAENRADPRYRQKLNDYFDAWVTVYRPSLNPIDETDFAYLALAYERGQRFLDEPLRRRTEALFRSMAEGYLQTEDPRPTGRNNWQSHRVKIASLLAFSLDDAGLIQRSRVAFRHQVARNIEADGTLYDFRERDALRYVTYGLEPLLTAALVARGHGEDWYWFQSKGGASLNNALVWLADYAQGRKQHQEFAGTTVEFDRRRKAAGLPGYDGPWPAENASRTYQLASRLDPAWIGLAEQLGPAQAWLQYLYPRT</sequence>
<evidence type="ECO:0000256" key="1">
    <source>
        <dbReference type="ARBA" id="ARBA00022729"/>
    </source>
</evidence>
<comment type="caution">
    <text evidence="5">The sequence shown here is derived from an EMBL/GenBank/DDBJ whole genome shotgun (WGS) entry which is preliminary data.</text>
</comment>
<evidence type="ECO:0000313" key="6">
    <source>
        <dbReference type="Proteomes" id="UP000282106"/>
    </source>
</evidence>
<gene>
    <name evidence="5" type="ORF">ED208_06580</name>
</gene>
<dbReference type="RefSeq" id="WP_123211074.1">
    <property type="nucleotide sequence ID" value="NZ_RJVO01000002.1"/>
</dbReference>
<dbReference type="EMBL" id="RJVO01000002">
    <property type="protein sequence ID" value="ROH92031.1"/>
    <property type="molecule type" value="Genomic_DNA"/>
</dbReference>
<feature type="signal peptide" evidence="3">
    <location>
        <begin position="1"/>
        <end position="24"/>
    </location>
</feature>
<keyword evidence="1 3" id="KW-0732">Signal</keyword>
<dbReference type="GO" id="GO:0016829">
    <property type="term" value="F:lyase activity"/>
    <property type="evidence" value="ECO:0007669"/>
    <property type="project" value="UniProtKB-KW"/>
</dbReference>
<dbReference type="InParanoid" id="A0A3N0VH75"/>
<name>A0A3N0VH75_9GAMM</name>
<dbReference type="GO" id="GO:0042597">
    <property type="term" value="C:periplasmic space"/>
    <property type="evidence" value="ECO:0007669"/>
    <property type="project" value="InterPro"/>
</dbReference>
<proteinExistence type="predicted"/>
<organism evidence="5 6">
    <name type="scientific">Stagnimonas aquatica</name>
    <dbReference type="NCBI Taxonomy" id="2689987"/>
    <lineage>
        <taxon>Bacteria</taxon>
        <taxon>Pseudomonadati</taxon>
        <taxon>Pseudomonadota</taxon>
        <taxon>Gammaproteobacteria</taxon>
        <taxon>Nevskiales</taxon>
        <taxon>Nevskiaceae</taxon>
        <taxon>Stagnimonas</taxon>
    </lineage>
</organism>
<dbReference type="InterPro" id="IPR008929">
    <property type="entry name" value="Chondroitin_lyas"/>
</dbReference>
<dbReference type="AlphaFoldDB" id="A0A3N0VH75"/>
<accession>A0A3N0VH75</accession>
<feature type="chain" id="PRO_5018305915" evidence="3">
    <location>
        <begin position="25"/>
        <end position="345"/>
    </location>
</feature>
<keyword evidence="6" id="KW-1185">Reference proteome</keyword>
<dbReference type="InterPro" id="IPR008397">
    <property type="entry name" value="Alginate_lyase_dom"/>
</dbReference>
<feature type="domain" description="Alginate lyase" evidence="4">
    <location>
        <begin position="79"/>
        <end position="277"/>
    </location>
</feature>
<evidence type="ECO:0000259" key="4">
    <source>
        <dbReference type="Pfam" id="PF05426"/>
    </source>
</evidence>
<evidence type="ECO:0000256" key="3">
    <source>
        <dbReference type="SAM" id="SignalP"/>
    </source>
</evidence>